<evidence type="ECO:0000256" key="7">
    <source>
        <dbReference type="ARBA" id="ARBA00022741"/>
    </source>
</evidence>
<evidence type="ECO:0000259" key="12">
    <source>
        <dbReference type="PROSITE" id="PS50109"/>
    </source>
</evidence>
<dbReference type="PANTHER" id="PTHR44936">
    <property type="entry name" value="SENSOR PROTEIN CREC"/>
    <property type="match status" value="1"/>
</dbReference>
<keyword evidence="11" id="KW-0812">Transmembrane</keyword>
<dbReference type="SMART" id="SM00387">
    <property type="entry name" value="HATPase_c"/>
    <property type="match status" value="1"/>
</dbReference>
<comment type="caution">
    <text evidence="14">The sequence shown here is derived from an EMBL/GenBank/DDBJ whole genome shotgun (WGS) entry which is preliminary data.</text>
</comment>
<evidence type="ECO:0000256" key="1">
    <source>
        <dbReference type="ARBA" id="ARBA00000085"/>
    </source>
</evidence>
<dbReference type="InterPro" id="IPR004358">
    <property type="entry name" value="Sig_transdc_His_kin-like_C"/>
</dbReference>
<dbReference type="InterPro" id="IPR036097">
    <property type="entry name" value="HisK_dim/P_sf"/>
</dbReference>
<dbReference type="PROSITE" id="PS50109">
    <property type="entry name" value="HIS_KIN"/>
    <property type="match status" value="1"/>
</dbReference>
<evidence type="ECO:0000256" key="5">
    <source>
        <dbReference type="ARBA" id="ARBA00022553"/>
    </source>
</evidence>
<keyword evidence="15" id="KW-1185">Reference proteome</keyword>
<name>A0ABW9XGB6_9SPHN</name>
<dbReference type="SUPFAM" id="SSF47384">
    <property type="entry name" value="Homodimeric domain of signal transducing histidine kinase"/>
    <property type="match status" value="1"/>
</dbReference>
<evidence type="ECO:0000256" key="2">
    <source>
        <dbReference type="ARBA" id="ARBA00004651"/>
    </source>
</evidence>
<feature type="transmembrane region" description="Helical" evidence="11">
    <location>
        <begin position="205"/>
        <end position="229"/>
    </location>
</feature>
<evidence type="ECO:0000313" key="15">
    <source>
        <dbReference type="Proteomes" id="UP000753724"/>
    </source>
</evidence>
<feature type="region of interest" description="Disordered" evidence="10">
    <location>
        <begin position="67"/>
        <end position="122"/>
    </location>
</feature>
<dbReference type="EC" id="2.7.13.3" evidence="3"/>
<evidence type="ECO:0000313" key="14">
    <source>
        <dbReference type="EMBL" id="NBC37603.1"/>
    </source>
</evidence>
<dbReference type="Gene3D" id="1.10.287.130">
    <property type="match status" value="1"/>
</dbReference>
<keyword evidence="11" id="KW-0472">Membrane</keyword>
<feature type="domain" description="HAMP" evidence="13">
    <location>
        <begin position="230"/>
        <end position="283"/>
    </location>
</feature>
<keyword evidence="7" id="KW-0547">Nucleotide-binding</keyword>
<evidence type="ECO:0000256" key="10">
    <source>
        <dbReference type="SAM" id="MobiDB-lite"/>
    </source>
</evidence>
<feature type="domain" description="Histidine kinase" evidence="12">
    <location>
        <begin position="291"/>
        <end position="499"/>
    </location>
</feature>
<reference evidence="15" key="1">
    <citation type="submission" date="2020-01" db="EMBL/GenBank/DDBJ databases">
        <title>Sphingomonas sp. strain CSW-10.</title>
        <authorList>
            <person name="Chen W.-M."/>
        </authorList>
    </citation>
    <scope>NUCLEOTIDE SEQUENCE [LARGE SCALE GENOMIC DNA]</scope>
    <source>
        <strain evidence="15">FSY-8</strain>
    </source>
</reference>
<evidence type="ECO:0000256" key="9">
    <source>
        <dbReference type="ARBA" id="ARBA00022840"/>
    </source>
</evidence>
<evidence type="ECO:0000259" key="13">
    <source>
        <dbReference type="PROSITE" id="PS50885"/>
    </source>
</evidence>
<protein>
    <recommendedName>
        <fullName evidence="3">histidine kinase</fullName>
        <ecNumber evidence="3">2.7.13.3</ecNumber>
    </recommendedName>
</protein>
<keyword evidence="11" id="KW-1133">Transmembrane helix</keyword>
<evidence type="ECO:0000256" key="6">
    <source>
        <dbReference type="ARBA" id="ARBA00022679"/>
    </source>
</evidence>
<dbReference type="EMBL" id="JAAAPO010000005">
    <property type="protein sequence ID" value="NBC37603.1"/>
    <property type="molecule type" value="Genomic_DNA"/>
</dbReference>
<dbReference type="PANTHER" id="PTHR44936:SF10">
    <property type="entry name" value="SENSOR PROTEIN RSTB"/>
    <property type="match status" value="1"/>
</dbReference>
<dbReference type="InterPro" id="IPR036890">
    <property type="entry name" value="HATPase_C_sf"/>
</dbReference>
<sequence length="502" mass="54821">MPAALRRNWPPRLPRSLKGQVLLALAGALLLAQAISTILLYRAQSAYRDEQLVHALALRVSLGMRRADNPLPPPVGLPDGPPPGPGPNQRVADDQRGPPPDLLMHGPRTERVPSFTPLTGDEARPDMQERLRHILAEQDGSIGNVLLVERAIAQDPLMQKRDPQAKPLIKRKGLHPTAILVAAVHRTGDSAWFVARVKVPPRDPWLMVTLIAQTVLIYATLVGAMALILRRIARPLAALTDRVEHFAETREGSGQLSPQGPHDVRRLIEAHNAMEDRIIALLNEKNVMLGAIGHDLKTPLAALRVRIECVDDDNERLKMAQTIEDIVRTLDDILSLARVGQPSDPLESSELSALVASVVEEYEDMGEPVSLEDTTRMVLPLRATWLRRALRNLIGNALRYGQEASVTTRRESIQGRDWATIIITDRGKGIPGTEIERMFQPFTRGEPSRNSGTGGAGLGLTLARAIAVQHGGRLTLANIVDADGTPTGLEATLRLPLLPPTA</sequence>
<dbReference type="Gene3D" id="3.30.565.10">
    <property type="entry name" value="Histidine kinase-like ATPase, C-terminal domain"/>
    <property type="match status" value="1"/>
</dbReference>
<gene>
    <name evidence="14" type="ORF">GTZ99_13695</name>
</gene>
<dbReference type="PROSITE" id="PS50885">
    <property type="entry name" value="HAMP"/>
    <property type="match status" value="1"/>
</dbReference>
<evidence type="ECO:0000256" key="11">
    <source>
        <dbReference type="SAM" id="Phobius"/>
    </source>
</evidence>
<dbReference type="CDD" id="cd00075">
    <property type="entry name" value="HATPase"/>
    <property type="match status" value="1"/>
</dbReference>
<dbReference type="InterPro" id="IPR050980">
    <property type="entry name" value="2C_sensor_his_kinase"/>
</dbReference>
<keyword evidence="6" id="KW-0808">Transferase</keyword>
<organism evidence="14 15">
    <name type="scientific">Novosphingobium ovatum</name>
    <dbReference type="NCBI Taxonomy" id="1908523"/>
    <lineage>
        <taxon>Bacteria</taxon>
        <taxon>Pseudomonadati</taxon>
        <taxon>Pseudomonadota</taxon>
        <taxon>Alphaproteobacteria</taxon>
        <taxon>Sphingomonadales</taxon>
        <taxon>Sphingomonadaceae</taxon>
        <taxon>Novosphingobium</taxon>
    </lineage>
</organism>
<dbReference type="CDD" id="cd00082">
    <property type="entry name" value="HisKA"/>
    <property type="match status" value="1"/>
</dbReference>
<proteinExistence type="predicted"/>
<keyword evidence="5" id="KW-0597">Phosphoprotein</keyword>
<keyword evidence="8 14" id="KW-0418">Kinase</keyword>
<dbReference type="GO" id="GO:0016301">
    <property type="term" value="F:kinase activity"/>
    <property type="evidence" value="ECO:0007669"/>
    <property type="project" value="UniProtKB-KW"/>
</dbReference>
<dbReference type="PRINTS" id="PR00344">
    <property type="entry name" value="BCTRLSENSOR"/>
</dbReference>
<keyword evidence="9" id="KW-0067">ATP-binding</keyword>
<dbReference type="InterPro" id="IPR003594">
    <property type="entry name" value="HATPase_dom"/>
</dbReference>
<dbReference type="SMART" id="SM00388">
    <property type="entry name" value="HisKA"/>
    <property type="match status" value="1"/>
</dbReference>
<dbReference type="InterPro" id="IPR005467">
    <property type="entry name" value="His_kinase_dom"/>
</dbReference>
<comment type="subcellular location">
    <subcellularLocation>
        <location evidence="2">Cell membrane</location>
        <topology evidence="2">Multi-pass membrane protein</topology>
    </subcellularLocation>
</comment>
<dbReference type="Pfam" id="PF02518">
    <property type="entry name" value="HATPase_c"/>
    <property type="match status" value="1"/>
</dbReference>
<dbReference type="Proteomes" id="UP000753724">
    <property type="component" value="Unassembled WGS sequence"/>
</dbReference>
<keyword evidence="4" id="KW-1003">Cell membrane</keyword>
<evidence type="ECO:0000256" key="4">
    <source>
        <dbReference type="ARBA" id="ARBA00022475"/>
    </source>
</evidence>
<dbReference type="SUPFAM" id="SSF55874">
    <property type="entry name" value="ATPase domain of HSP90 chaperone/DNA topoisomerase II/histidine kinase"/>
    <property type="match status" value="1"/>
</dbReference>
<feature type="compositionally biased region" description="Pro residues" evidence="10">
    <location>
        <begin position="70"/>
        <end position="86"/>
    </location>
</feature>
<evidence type="ECO:0000256" key="3">
    <source>
        <dbReference type="ARBA" id="ARBA00012438"/>
    </source>
</evidence>
<accession>A0ABW9XGB6</accession>
<dbReference type="InterPro" id="IPR003661">
    <property type="entry name" value="HisK_dim/P_dom"/>
</dbReference>
<evidence type="ECO:0000256" key="8">
    <source>
        <dbReference type="ARBA" id="ARBA00022777"/>
    </source>
</evidence>
<dbReference type="InterPro" id="IPR003660">
    <property type="entry name" value="HAMP_dom"/>
</dbReference>
<comment type="catalytic activity">
    <reaction evidence="1">
        <text>ATP + protein L-histidine = ADP + protein N-phospho-L-histidine.</text>
        <dbReference type="EC" id="2.7.13.3"/>
    </reaction>
</comment>